<evidence type="ECO:0000256" key="3">
    <source>
        <dbReference type="ARBA" id="ARBA00010835"/>
    </source>
</evidence>
<feature type="modified residue" description="N5-methylglutamine" evidence="8">
    <location>
        <position position="235"/>
    </location>
</feature>
<keyword evidence="4 8" id="KW-0488">Methylation</keyword>
<dbReference type="Gene3D" id="3.30.70.1660">
    <property type="match status" value="1"/>
</dbReference>
<keyword evidence="9" id="KW-0175">Coiled coil</keyword>
<evidence type="ECO:0000256" key="1">
    <source>
        <dbReference type="ARBA" id="ARBA00002986"/>
    </source>
</evidence>
<keyword evidence="6 8" id="KW-0648">Protein biosynthesis</keyword>
<dbReference type="GO" id="GO:0005829">
    <property type="term" value="C:cytosol"/>
    <property type="evidence" value="ECO:0007669"/>
    <property type="project" value="UniProtKB-ARBA"/>
</dbReference>
<feature type="domain" description="Prokaryotic-type class I peptide chain release factors" evidence="10">
    <location>
        <begin position="228"/>
        <end position="244"/>
    </location>
</feature>
<proteinExistence type="inferred from homology"/>
<dbReference type="Proteomes" id="UP000612362">
    <property type="component" value="Unassembled WGS sequence"/>
</dbReference>
<evidence type="ECO:0000259" key="10">
    <source>
        <dbReference type="PROSITE" id="PS00745"/>
    </source>
</evidence>
<dbReference type="SMART" id="SM00937">
    <property type="entry name" value="PCRF"/>
    <property type="match status" value="1"/>
</dbReference>
<dbReference type="InterPro" id="IPR000352">
    <property type="entry name" value="Pep_chain_release_fac_I"/>
</dbReference>
<dbReference type="Gene3D" id="6.10.140.1950">
    <property type="match status" value="1"/>
</dbReference>
<dbReference type="PANTHER" id="PTHR43804:SF7">
    <property type="entry name" value="LD18447P"/>
    <property type="match status" value="1"/>
</dbReference>
<gene>
    <name evidence="8 11" type="primary">prfA</name>
    <name evidence="11" type="ORF">KSX_15050</name>
</gene>
<sequence>MDLMNKLATLATRYEELNNLMAQPDVLADIALLQRYGREQSELADVVAKYHDLTSTEKQIQEAQEMFNSEEGDLRDLAFEELEQLKARKEQLLEEVQVALLPKDIMDEKNAVVTIQGGAGGDEAALFAADLFRMYSRYADNRRWKIEILDENETEQGGFKDITFVVKGKGAYSRMKYEGGTHRVQRVPTTEANGRIHTSTAKVIVLPEADDDIQIEVKDTDIRVDVYRSTGHGGQSVNTTDSAVRITHLPTGLVVTCQDEKSQLKNKLKAMNVLKSRLWDLEEAKRQEELGKARRSQVQTGDRSEKIRTYNFPQDRITDHRIGLTRHNLPGVLDGNLDEFIDNLITVDQAEKLQGMFAEA</sequence>
<dbReference type="AlphaFoldDB" id="A0A8J3HZ69"/>
<comment type="similarity">
    <text evidence="3 8">Belongs to the prokaryotic/mitochondrial release factor family.</text>
</comment>
<dbReference type="HAMAP" id="MF_00093">
    <property type="entry name" value="Rel_fac_1"/>
    <property type="match status" value="1"/>
</dbReference>
<dbReference type="FunFam" id="3.30.70.1660:FF:000004">
    <property type="entry name" value="Peptide chain release factor 1"/>
    <property type="match status" value="1"/>
</dbReference>
<dbReference type="Gene3D" id="3.30.160.20">
    <property type="match status" value="1"/>
</dbReference>
<name>A0A8J3HZ69_9CHLR</name>
<keyword evidence="12" id="KW-1185">Reference proteome</keyword>
<dbReference type="FunFam" id="3.30.160.20:FF:000004">
    <property type="entry name" value="Peptide chain release factor 1"/>
    <property type="match status" value="1"/>
</dbReference>
<dbReference type="NCBIfam" id="NF001859">
    <property type="entry name" value="PRK00591.1"/>
    <property type="match status" value="1"/>
</dbReference>
<feature type="coiled-coil region" evidence="9">
    <location>
        <begin position="53"/>
        <end position="99"/>
    </location>
</feature>
<evidence type="ECO:0000256" key="4">
    <source>
        <dbReference type="ARBA" id="ARBA00022481"/>
    </source>
</evidence>
<evidence type="ECO:0000256" key="5">
    <source>
        <dbReference type="ARBA" id="ARBA00022490"/>
    </source>
</evidence>
<protein>
    <recommendedName>
        <fullName evidence="7 8">Peptide chain release factor 1</fullName>
        <shortName evidence="8">RF-1</shortName>
    </recommendedName>
</protein>
<dbReference type="InterPro" id="IPR005139">
    <property type="entry name" value="PCRF"/>
</dbReference>
<comment type="function">
    <text evidence="1 8">Peptide chain release factor 1 directs the termination of translation in response to the peptide chain termination codons UAG and UAA.</text>
</comment>
<comment type="caution">
    <text evidence="11">The sequence shown here is derived from an EMBL/GenBank/DDBJ whole genome shotgun (WGS) entry which is preliminary data.</text>
</comment>
<evidence type="ECO:0000256" key="7">
    <source>
        <dbReference type="ARBA" id="ARBA00050039"/>
    </source>
</evidence>
<dbReference type="SUPFAM" id="SSF75620">
    <property type="entry name" value="Release factor"/>
    <property type="match status" value="1"/>
</dbReference>
<dbReference type="GO" id="GO:0016149">
    <property type="term" value="F:translation release factor activity, codon specific"/>
    <property type="evidence" value="ECO:0007669"/>
    <property type="project" value="UniProtKB-UniRule"/>
</dbReference>
<dbReference type="EMBL" id="BNJF01000001">
    <property type="protein sequence ID" value="GHO43342.1"/>
    <property type="molecule type" value="Genomic_DNA"/>
</dbReference>
<dbReference type="FunFam" id="3.30.70.1660:FF:000002">
    <property type="entry name" value="Peptide chain release factor 1"/>
    <property type="match status" value="1"/>
</dbReference>
<dbReference type="PANTHER" id="PTHR43804">
    <property type="entry name" value="LD18447P"/>
    <property type="match status" value="1"/>
</dbReference>
<comment type="subcellular location">
    <subcellularLocation>
        <location evidence="2 8">Cytoplasm</location>
    </subcellularLocation>
</comment>
<dbReference type="InterPro" id="IPR045853">
    <property type="entry name" value="Pep_chain_release_fac_I_sf"/>
</dbReference>
<dbReference type="InterPro" id="IPR004373">
    <property type="entry name" value="RF-1"/>
</dbReference>
<evidence type="ECO:0000256" key="2">
    <source>
        <dbReference type="ARBA" id="ARBA00004496"/>
    </source>
</evidence>
<keyword evidence="5 8" id="KW-0963">Cytoplasm</keyword>
<evidence type="ECO:0000256" key="8">
    <source>
        <dbReference type="HAMAP-Rule" id="MF_00093"/>
    </source>
</evidence>
<evidence type="ECO:0000256" key="9">
    <source>
        <dbReference type="SAM" id="Coils"/>
    </source>
</evidence>
<evidence type="ECO:0000313" key="11">
    <source>
        <dbReference type="EMBL" id="GHO43342.1"/>
    </source>
</evidence>
<dbReference type="NCBIfam" id="TIGR00019">
    <property type="entry name" value="prfA"/>
    <property type="match status" value="1"/>
</dbReference>
<evidence type="ECO:0000256" key="6">
    <source>
        <dbReference type="ARBA" id="ARBA00022917"/>
    </source>
</evidence>
<accession>A0A8J3HZ69</accession>
<dbReference type="Pfam" id="PF00472">
    <property type="entry name" value="RF-1"/>
    <property type="match status" value="1"/>
</dbReference>
<comment type="PTM">
    <text evidence="8">Methylated by PrmC. Methylation increases the termination efficiency of RF1.</text>
</comment>
<dbReference type="Pfam" id="PF03462">
    <property type="entry name" value="PCRF"/>
    <property type="match status" value="1"/>
</dbReference>
<dbReference type="PROSITE" id="PS00745">
    <property type="entry name" value="RF_PROK_I"/>
    <property type="match status" value="1"/>
</dbReference>
<dbReference type="InterPro" id="IPR050057">
    <property type="entry name" value="Prokaryotic/Mito_RF"/>
</dbReference>
<evidence type="ECO:0000313" key="12">
    <source>
        <dbReference type="Proteomes" id="UP000612362"/>
    </source>
</evidence>
<reference evidence="11" key="1">
    <citation type="submission" date="2020-10" db="EMBL/GenBank/DDBJ databases">
        <title>Taxonomic study of unclassified bacteria belonging to the class Ktedonobacteria.</title>
        <authorList>
            <person name="Yabe S."/>
            <person name="Wang C.M."/>
            <person name="Zheng Y."/>
            <person name="Sakai Y."/>
            <person name="Cavaletti L."/>
            <person name="Monciardini P."/>
            <person name="Donadio S."/>
        </authorList>
    </citation>
    <scope>NUCLEOTIDE SEQUENCE</scope>
    <source>
        <strain evidence="11">SOSP1-1</strain>
    </source>
</reference>
<organism evidence="11 12">
    <name type="scientific">Ktedonospora formicarum</name>
    <dbReference type="NCBI Taxonomy" id="2778364"/>
    <lineage>
        <taxon>Bacteria</taxon>
        <taxon>Bacillati</taxon>
        <taxon>Chloroflexota</taxon>
        <taxon>Ktedonobacteria</taxon>
        <taxon>Ktedonobacterales</taxon>
        <taxon>Ktedonobacteraceae</taxon>
        <taxon>Ktedonospora</taxon>
    </lineage>
</organism>